<evidence type="ECO:0000313" key="2">
    <source>
        <dbReference type="Proteomes" id="UP000276133"/>
    </source>
</evidence>
<name>A0A3M7S3D3_BRAPC</name>
<evidence type="ECO:0000313" key="1">
    <source>
        <dbReference type="EMBL" id="RNA30107.1"/>
    </source>
</evidence>
<comment type="caution">
    <text evidence="1">The sequence shown here is derived from an EMBL/GenBank/DDBJ whole genome shotgun (WGS) entry which is preliminary data.</text>
</comment>
<protein>
    <submittedName>
        <fullName evidence="1">Uncharacterized protein</fullName>
    </submittedName>
</protein>
<dbReference type="Proteomes" id="UP000276133">
    <property type="component" value="Unassembled WGS sequence"/>
</dbReference>
<organism evidence="1 2">
    <name type="scientific">Brachionus plicatilis</name>
    <name type="common">Marine rotifer</name>
    <name type="synonym">Brachionus muelleri</name>
    <dbReference type="NCBI Taxonomy" id="10195"/>
    <lineage>
        <taxon>Eukaryota</taxon>
        <taxon>Metazoa</taxon>
        <taxon>Spiralia</taxon>
        <taxon>Gnathifera</taxon>
        <taxon>Rotifera</taxon>
        <taxon>Eurotatoria</taxon>
        <taxon>Monogononta</taxon>
        <taxon>Pseudotrocha</taxon>
        <taxon>Ploima</taxon>
        <taxon>Brachionidae</taxon>
        <taxon>Brachionus</taxon>
    </lineage>
</organism>
<proteinExistence type="predicted"/>
<sequence>MTSSDAEYRHSAWPAITAKQIRRTKFDFIFVPNLENRMIRGEKSRLCLDRQIVWLQQISSVCEFTVKYKCLILIGSLEWLLVVVENEFEEEFI</sequence>
<dbReference type="EMBL" id="REGN01002122">
    <property type="protein sequence ID" value="RNA30107.1"/>
    <property type="molecule type" value="Genomic_DNA"/>
</dbReference>
<keyword evidence="2" id="KW-1185">Reference proteome</keyword>
<reference evidence="1 2" key="1">
    <citation type="journal article" date="2018" name="Sci. Rep.">
        <title>Genomic signatures of local adaptation to the degree of environmental predictability in rotifers.</title>
        <authorList>
            <person name="Franch-Gras L."/>
            <person name="Hahn C."/>
            <person name="Garcia-Roger E.M."/>
            <person name="Carmona M.J."/>
            <person name="Serra M."/>
            <person name="Gomez A."/>
        </authorList>
    </citation>
    <scope>NUCLEOTIDE SEQUENCE [LARGE SCALE GENOMIC DNA]</scope>
    <source>
        <strain evidence="1">HYR1</strain>
    </source>
</reference>
<gene>
    <name evidence="1" type="ORF">BpHYR1_005455</name>
</gene>
<accession>A0A3M7S3D3</accession>
<dbReference type="AlphaFoldDB" id="A0A3M7S3D3"/>